<keyword evidence="1" id="KW-1133">Transmembrane helix</keyword>
<reference evidence="3" key="1">
    <citation type="submission" date="2018-01" db="EMBL/GenBank/DDBJ databases">
        <authorList>
            <person name="Alioto T."/>
            <person name="Alioto T."/>
        </authorList>
    </citation>
    <scope>NUCLEOTIDE SEQUENCE [LARGE SCALE GENOMIC DNA]</scope>
</reference>
<protein>
    <recommendedName>
        <fullName evidence="4">Gustatory receptor</fullName>
    </recommendedName>
</protein>
<dbReference type="EMBL" id="OUUW01000004">
    <property type="protein sequence ID" value="SPP79989.1"/>
    <property type="molecule type" value="Genomic_DNA"/>
</dbReference>
<feature type="transmembrane region" description="Helical" evidence="1">
    <location>
        <begin position="245"/>
        <end position="265"/>
    </location>
</feature>
<organism evidence="2 3">
    <name type="scientific">Drosophila guanche</name>
    <name type="common">Fruit fly</name>
    <dbReference type="NCBI Taxonomy" id="7266"/>
    <lineage>
        <taxon>Eukaryota</taxon>
        <taxon>Metazoa</taxon>
        <taxon>Ecdysozoa</taxon>
        <taxon>Arthropoda</taxon>
        <taxon>Hexapoda</taxon>
        <taxon>Insecta</taxon>
        <taxon>Pterygota</taxon>
        <taxon>Neoptera</taxon>
        <taxon>Endopterygota</taxon>
        <taxon>Diptera</taxon>
        <taxon>Brachycera</taxon>
        <taxon>Muscomorpha</taxon>
        <taxon>Ephydroidea</taxon>
        <taxon>Drosophilidae</taxon>
        <taxon>Drosophila</taxon>
        <taxon>Sophophora</taxon>
    </lineage>
</organism>
<dbReference type="Proteomes" id="UP000268350">
    <property type="component" value="Unassembled WGS sequence"/>
</dbReference>
<keyword evidence="1" id="KW-0812">Transmembrane</keyword>
<keyword evidence="1" id="KW-0472">Membrane</keyword>
<feature type="transmembrane region" description="Helical" evidence="1">
    <location>
        <begin position="271"/>
        <end position="295"/>
    </location>
</feature>
<feature type="transmembrane region" description="Helical" evidence="1">
    <location>
        <begin position="192"/>
        <end position="211"/>
    </location>
</feature>
<dbReference type="AlphaFoldDB" id="A0A3B0K214"/>
<evidence type="ECO:0000256" key="1">
    <source>
        <dbReference type="SAM" id="Phobius"/>
    </source>
</evidence>
<evidence type="ECO:0000313" key="2">
    <source>
        <dbReference type="EMBL" id="SPP79989.1"/>
    </source>
</evidence>
<evidence type="ECO:0008006" key="4">
    <source>
        <dbReference type="Google" id="ProtNLM"/>
    </source>
</evidence>
<feature type="transmembrane region" description="Helical" evidence="1">
    <location>
        <begin position="6"/>
        <end position="26"/>
    </location>
</feature>
<dbReference type="OMA" id="YYSYERI"/>
<dbReference type="OrthoDB" id="7850904at2759"/>
<sequence length="380" mass="44945">MSCLTSVLQLLQVLTTISGCNIYKYVPQKQTFRLSPQLNLAVGVCHGFWLRPWLLSIFVMYSIFFTYEFVDVLVNLNPGSDSALNMFYMATRFFMGNNTILISYFIAYYYIYQRRQLRDLLNGFVRIYYRYRGICGQEPTINWCFFVIHIVKIASVTMRQSLLDMIPFMSSSSIFCIFLRSSGYLFGSIQPLLMGVTAHLGILILYSCYVLPPSRPNRQKLIQLIDYCKNLIELRRKFESLIRPLVWICIMDDFIFFVGTLHLYLYEERILGLYFYTFVLAFSYPLCFVYINLAIDFAQREFGQFKNNFKPQRQLSCYQQLQMFWLYRLALSNGADKSEFNVFRLNRGHILQVLSTGWTWAMFSNSIYVNSTEFLRHKER</sequence>
<proteinExistence type="predicted"/>
<evidence type="ECO:0000313" key="3">
    <source>
        <dbReference type="Proteomes" id="UP000268350"/>
    </source>
</evidence>
<accession>A0A3B0K214</accession>
<feature type="non-terminal residue" evidence="2">
    <location>
        <position position="380"/>
    </location>
</feature>
<feature type="transmembrane region" description="Helical" evidence="1">
    <location>
        <begin position="38"/>
        <end position="67"/>
    </location>
</feature>
<feature type="transmembrane region" description="Helical" evidence="1">
    <location>
        <begin position="87"/>
        <end position="111"/>
    </location>
</feature>
<gene>
    <name evidence="2" type="ORF">DGUA_6G012922</name>
</gene>
<name>A0A3B0K214_DROGU</name>
<keyword evidence="3" id="KW-1185">Reference proteome</keyword>